<comment type="caution">
    <text evidence="12">The sequence shown here is derived from an EMBL/GenBank/DDBJ whole genome shotgun (WGS) entry which is preliminary data.</text>
</comment>
<dbReference type="GO" id="GO:0005634">
    <property type="term" value="C:nucleus"/>
    <property type="evidence" value="ECO:0007669"/>
    <property type="project" value="UniProtKB-SubCell"/>
</dbReference>
<evidence type="ECO:0000259" key="11">
    <source>
        <dbReference type="PROSITE" id="PS50884"/>
    </source>
</evidence>
<feature type="domain" description="Dof-type" evidence="11">
    <location>
        <begin position="40"/>
        <end position="94"/>
    </location>
</feature>
<sequence>MMTSSPQNNTPKPAANRKTPSSSSSAASRPHRHEPAAAAARCPRCDSPNTKFCYYNNYSLAQPRHFCKTCRRYWTKGGALRNVPIGGGSRKTKKPSSAAAAAAKDHQTLAGDIGNPLAFFQGLPPAMDFQLDYANNYNPNSTDLSLPGLKIPSGGLSPNISFGSGVQLGFQDVGPTAIESLSYINQDLHWKLQQQRLGMLFVGGYNNNDHNNNNNKDSGLMVVPFSSSSSRADESCAVIGASSEINNGDLSTEWFFGGNNSNGNNNNNNDSCYAADRVDGTRDITSGDDNLENENSGRSWSGFQAWTGLGLF</sequence>
<evidence type="ECO:0000256" key="8">
    <source>
        <dbReference type="PROSITE-ProRule" id="PRU00071"/>
    </source>
</evidence>
<organism evidence="12 13">
    <name type="scientific">Striga asiatica</name>
    <name type="common">Asiatic witchweed</name>
    <name type="synonym">Buchnera asiatica</name>
    <dbReference type="NCBI Taxonomy" id="4170"/>
    <lineage>
        <taxon>Eukaryota</taxon>
        <taxon>Viridiplantae</taxon>
        <taxon>Streptophyta</taxon>
        <taxon>Embryophyta</taxon>
        <taxon>Tracheophyta</taxon>
        <taxon>Spermatophyta</taxon>
        <taxon>Magnoliopsida</taxon>
        <taxon>eudicotyledons</taxon>
        <taxon>Gunneridae</taxon>
        <taxon>Pentapetalae</taxon>
        <taxon>asterids</taxon>
        <taxon>lamiids</taxon>
        <taxon>Lamiales</taxon>
        <taxon>Orobanchaceae</taxon>
        <taxon>Buchnereae</taxon>
        <taxon>Striga</taxon>
    </lineage>
</organism>
<feature type="compositionally biased region" description="Polar residues" evidence="10">
    <location>
        <begin position="1"/>
        <end position="11"/>
    </location>
</feature>
<evidence type="ECO:0000256" key="1">
    <source>
        <dbReference type="ARBA" id="ARBA00022723"/>
    </source>
</evidence>
<evidence type="ECO:0000256" key="5">
    <source>
        <dbReference type="ARBA" id="ARBA00023125"/>
    </source>
</evidence>
<keyword evidence="7 8" id="KW-0539">Nucleus</keyword>
<keyword evidence="4 9" id="KW-0805">Transcription regulation</keyword>
<dbReference type="InterPro" id="IPR045174">
    <property type="entry name" value="Dof"/>
</dbReference>
<evidence type="ECO:0000256" key="10">
    <source>
        <dbReference type="SAM" id="MobiDB-lite"/>
    </source>
</evidence>
<protein>
    <recommendedName>
        <fullName evidence="9">Dof zinc finger protein</fullName>
    </recommendedName>
</protein>
<evidence type="ECO:0000313" key="12">
    <source>
        <dbReference type="EMBL" id="GER26207.1"/>
    </source>
</evidence>
<dbReference type="Proteomes" id="UP000325081">
    <property type="component" value="Unassembled WGS sequence"/>
</dbReference>
<evidence type="ECO:0000256" key="7">
    <source>
        <dbReference type="ARBA" id="ARBA00023242"/>
    </source>
</evidence>
<dbReference type="Pfam" id="PF02701">
    <property type="entry name" value="Zn_ribbon_Dof"/>
    <property type="match status" value="1"/>
</dbReference>
<dbReference type="EMBL" id="BKCP01000891">
    <property type="protein sequence ID" value="GER26207.1"/>
    <property type="molecule type" value="Genomic_DNA"/>
</dbReference>
<evidence type="ECO:0000313" key="13">
    <source>
        <dbReference type="Proteomes" id="UP000325081"/>
    </source>
</evidence>
<keyword evidence="6 9" id="KW-0804">Transcription</keyword>
<name>A0A5A7P0S7_STRAF</name>
<accession>A0A5A7P0S7</accession>
<comment type="subcellular location">
    <subcellularLocation>
        <location evidence="8 9">Nucleus</location>
    </subcellularLocation>
</comment>
<evidence type="ECO:0000256" key="3">
    <source>
        <dbReference type="ARBA" id="ARBA00022833"/>
    </source>
</evidence>
<proteinExistence type="predicted"/>
<keyword evidence="2 8" id="KW-0863">Zinc-finger</keyword>
<dbReference type="GO" id="GO:0003677">
    <property type="term" value="F:DNA binding"/>
    <property type="evidence" value="ECO:0007669"/>
    <property type="project" value="UniProtKB-UniRule"/>
</dbReference>
<evidence type="ECO:0000256" key="4">
    <source>
        <dbReference type="ARBA" id="ARBA00023015"/>
    </source>
</evidence>
<gene>
    <name evidence="12" type="ORF">STAS_01839</name>
</gene>
<dbReference type="InterPro" id="IPR003851">
    <property type="entry name" value="Znf_Dof"/>
</dbReference>
<reference evidence="13" key="1">
    <citation type="journal article" date="2019" name="Curr. Biol.">
        <title>Genome Sequence of Striga asiatica Provides Insight into the Evolution of Plant Parasitism.</title>
        <authorList>
            <person name="Yoshida S."/>
            <person name="Kim S."/>
            <person name="Wafula E.K."/>
            <person name="Tanskanen J."/>
            <person name="Kim Y.M."/>
            <person name="Honaas L."/>
            <person name="Yang Z."/>
            <person name="Spallek T."/>
            <person name="Conn C.E."/>
            <person name="Ichihashi Y."/>
            <person name="Cheong K."/>
            <person name="Cui S."/>
            <person name="Der J.P."/>
            <person name="Gundlach H."/>
            <person name="Jiao Y."/>
            <person name="Hori C."/>
            <person name="Ishida J.K."/>
            <person name="Kasahara H."/>
            <person name="Kiba T."/>
            <person name="Kim M.S."/>
            <person name="Koo N."/>
            <person name="Laohavisit A."/>
            <person name="Lee Y.H."/>
            <person name="Lumba S."/>
            <person name="McCourt P."/>
            <person name="Mortimer J.C."/>
            <person name="Mutuku J.M."/>
            <person name="Nomura T."/>
            <person name="Sasaki-Sekimoto Y."/>
            <person name="Seto Y."/>
            <person name="Wang Y."/>
            <person name="Wakatake T."/>
            <person name="Sakakibara H."/>
            <person name="Demura T."/>
            <person name="Yamaguchi S."/>
            <person name="Yoneyama K."/>
            <person name="Manabe R.I."/>
            <person name="Nelson D.C."/>
            <person name="Schulman A.H."/>
            <person name="Timko M.P."/>
            <person name="dePamphilis C.W."/>
            <person name="Choi D."/>
            <person name="Shirasu K."/>
        </authorList>
    </citation>
    <scope>NUCLEOTIDE SEQUENCE [LARGE SCALE GENOMIC DNA]</scope>
    <source>
        <strain evidence="13">cv. UVA1</strain>
    </source>
</reference>
<dbReference type="PROSITE" id="PS50884">
    <property type="entry name" value="ZF_DOF_2"/>
    <property type="match status" value="1"/>
</dbReference>
<dbReference type="PANTHER" id="PTHR31992">
    <property type="entry name" value="DOF ZINC FINGER PROTEIN DOF1.4-RELATED"/>
    <property type="match status" value="1"/>
</dbReference>
<dbReference type="PROSITE" id="PS01361">
    <property type="entry name" value="ZF_DOF_1"/>
    <property type="match status" value="1"/>
</dbReference>
<dbReference type="PANTHER" id="PTHR31992:SF339">
    <property type="entry name" value="DOF ZINC FINGER PROTEIN"/>
    <property type="match status" value="1"/>
</dbReference>
<dbReference type="OrthoDB" id="1927254at2759"/>
<keyword evidence="13" id="KW-1185">Reference proteome</keyword>
<feature type="region of interest" description="Disordered" evidence="10">
    <location>
        <begin position="1"/>
        <end position="43"/>
    </location>
</feature>
<keyword evidence="1 9" id="KW-0479">Metal-binding</keyword>
<dbReference type="GO" id="GO:0003700">
    <property type="term" value="F:DNA-binding transcription factor activity"/>
    <property type="evidence" value="ECO:0007669"/>
    <property type="project" value="UniProtKB-UniRule"/>
</dbReference>
<evidence type="ECO:0000256" key="9">
    <source>
        <dbReference type="RuleBase" id="RU369094"/>
    </source>
</evidence>
<comment type="function">
    <text evidence="9">Transcription factor that binds specifically to a 5'-AA[AG]G-3' consensus core sequence.</text>
</comment>
<dbReference type="AlphaFoldDB" id="A0A5A7P0S7"/>
<keyword evidence="3 9" id="KW-0862">Zinc</keyword>
<keyword evidence="5 8" id="KW-0238">DNA-binding</keyword>
<evidence type="ECO:0000256" key="2">
    <source>
        <dbReference type="ARBA" id="ARBA00022771"/>
    </source>
</evidence>
<evidence type="ECO:0000256" key="6">
    <source>
        <dbReference type="ARBA" id="ARBA00023163"/>
    </source>
</evidence>
<dbReference type="GO" id="GO:0008270">
    <property type="term" value="F:zinc ion binding"/>
    <property type="evidence" value="ECO:0007669"/>
    <property type="project" value="UniProtKB-KW"/>
</dbReference>